<keyword evidence="1" id="KW-0808">Transferase</keyword>
<evidence type="ECO:0000313" key="1">
    <source>
        <dbReference type="EMBL" id="KFB45979.1"/>
    </source>
</evidence>
<dbReference type="AlphaFoldDB" id="A0A084W6Y5"/>
<protein>
    <submittedName>
        <fullName evidence="1 2">4'-phosphopantetheinyl transferase</fullName>
    </submittedName>
</protein>
<dbReference type="EMBL" id="KE525312">
    <property type="protein sequence ID" value="KFB45979.1"/>
    <property type="molecule type" value="Genomic_DNA"/>
</dbReference>
<dbReference type="GO" id="GO:0016740">
    <property type="term" value="F:transferase activity"/>
    <property type="evidence" value="ECO:0007669"/>
    <property type="project" value="UniProtKB-KW"/>
</dbReference>
<dbReference type="EnsemblMetazoa" id="ASIC013944-RA">
    <property type="protein sequence ID" value="ASIC013944-PA"/>
    <property type="gene ID" value="ASIC013944"/>
</dbReference>
<reference evidence="1 3" key="1">
    <citation type="journal article" date="2014" name="BMC Genomics">
        <title>Genome sequence of Anopheles sinensis provides insight into genetics basis of mosquito competence for malaria parasites.</title>
        <authorList>
            <person name="Zhou D."/>
            <person name="Zhang D."/>
            <person name="Ding G."/>
            <person name="Shi L."/>
            <person name="Hou Q."/>
            <person name="Ye Y."/>
            <person name="Xu Y."/>
            <person name="Zhou H."/>
            <person name="Xiong C."/>
            <person name="Li S."/>
            <person name="Yu J."/>
            <person name="Hong S."/>
            <person name="Yu X."/>
            <person name="Zou P."/>
            <person name="Chen C."/>
            <person name="Chang X."/>
            <person name="Wang W."/>
            <person name="Lv Y."/>
            <person name="Sun Y."/>
            <person name="Ma L."/>
            <person name="Shen B."/>
            <person name="Zhu C."/>
        </authorList>
    </citation>
    <scope>NUCLEOTIDE SEQUENCE [LARGE SCALE GENOMIC DNA]</scope>
</reference>
<reference evidence="2" key="2">
    <citation type="submission" date="2020-05" db="UniProtKB">
        <authorList>
            <consortium name="EnsemblMetazoa"/>
        </authorList>
    </citation>
    <scope>IDENTIFICATION</scope>
</reference>
<dbReference type="EMBL" id="ATLV01021049">
    <property type="status" value="NOT_ANNOTATED_CDS"/>
    <property type="molecule type" value="Genomic_DNA"/>
</dbReference>
<sequence>MTGWVVVAGRKLRCVCPVALTERYPVSGRKDNSRGPIRAGGRVEGVGSGRGGFGPQGYGYGRKVLPWTGSGPARFRSAYGTELLLLLSSCLNKLSRKAMLFFHDLHPSLVWVPSSSSSSCSFSPLVRPVRLPVVRGCGERLLMEMGYPSRAPVGNGENAVGCPLFPKSVCASMCLCVFVCVLALSKGCRVWDGGDDAESEVSVCVAQAKGEENEIGSTDAAGAGGENRCGARGSTYTVYRRLRCE</sequence>
<keyword evidence="3" id="KW-1185">Reference proteome</keyword>
<gene>
    <name evidence="1" type="ORF">ZHAS_00013944</name>
</gene>
<dbReference type="Proteomes" id="UP000030765">
    <property type="component" value="Unassembled WGS sequence"/>
</dbReference>
<dbReference type="VEuPathDB" id="VectorBase:ASIC013944"/>
<organism evidence="1">
    <name type="scientific">Anopheles sinensis</name>
    <name type="common">Mosquito</name>
    <dbReference type="NCBI Taxonomy" id="74873"/>
    <lineage>
        <taxon>Eukaryota</taxon>
        <taxon>Metazoa</taxon>
        <taxon>Ecdysozoa</taxon>
        <taxon>Arthropoda</taxon>
        <taxon>Hexapoda</taxon>
        <taxon>Insecta</taxon>
        <taxon>Pterygota</taxon>
        <taxon>Neoptera</taxon>
        <taxon>Endopterygota</taxon>
        <taxon>Diptera</taxon>
        <taxon>Nematocera</taxon>
        <taxon>Culicoidea</taxon>
        <taxon>Culicidae</taxon>
        <taxon>Anophelinae</taxon>
        <taxon>Anopheles</taxon>
    </lineage>
</organism>
<evidence type="ECO:0000313" key="2">
    <source>
        <dbReference type="EnsemblMetazoa" id="ASIC013944-PA"/>
    </source>
</evidence>
<accession>A0A084W6Y5</accession>
<name>A0A084W6Y5_ANOSI</name>
<evidence type="ECO:0000313" key="3">
    <source>
        <dbReference type="Proteomes" id="UP000030765"/>
    </source>
</evidence>
<proteinExistence type="predicted"/>